<dbReference type="EMBL" id="LUEZ02000052">
    <property type="protein sequence ID" value="RDB22291.1"/>
    <property type="molecule type" value="Genomic_DNA"/>
</dbReference>
<dbReference type="OrthoDB" id="3070071at2759"/>
<sequence>MSSRIPTIRQSKLALPAEMILDIISRCATNELAVCALANSTFKVEAERRIYRKIVLTSVMGPRLSQCLETLATVPKKAALVRYFSTYRRLSLRGTPLAHLGKALINMVSLDELRLPMKMKSMVVDRALQHCTFSLKKLCISMTSIDSPWLLKQASLTSIGVYEFPSSKTLPKILAWFQRLSQAKSANEVLIIYGMSIYSCRIDIITAFPVYTPAWSAHPIRSSLDNEAGVDDIYMFQVYLESLANEDVLRSVLGSIATYFSEIQHLYLRVRDANVHKYPALCWSADNTASDETYQQQRHLLAEHWARNSDTLLRVEFPDGGGSNRNMETGVWGV</sequence>
<evidence type="ECO:0000313" key="2">
    <source>
        <dbReference type="Proteomes" id="UP000076154"/>
    </source>
</evidence>
<accession>A0A369JJA3</accession>
<evidence type="ECO:0008006" key="3">
    <source>
        <dbReference type="Google" id="ProtNLM"/>
    </source>
</evidence>
<dbReference type="Proteomes" id="UP000076154">
    <property type="component" value="Unassembled WGS sequence"/>
</dbReference>
<proteinExistence type="predicted"/>
<keyword evidence="2" id="KW-1185">Reference proteome</keyword>
<evidence type="ECO:0000313" key="1">
    <source>
        <dbReference type="EMBL" id="RDB22291.1"/>
    </source>
</evidence>
<name>A0A369JJA3_HYPMA</name>
<dbReference type="AlphaFoldDB" id="A0A369JJA3"/>
<protein>
    <recommendedName>
        <fullName evidence="3">F-box domain-containing protein</fullName>
    </recommendedName>
</protein>
<comment type="caution">
    <text evidence="1">The sequence shown here is derived from an EMBL/GenBank/DDBJ whole genome shotgun (WGS) entry which is preliminary data.</text>
</comment>
<reference evidence="1" key="1">
    <citation type="submission" date="2018-04" db="EMBL/GenBank/DDBJ databases">
        <title>Whole genome sequencing of Hypsizygus marmoreus.</title>
        <authorList>
            <person name="Choi I.-G."/>
            <person name="Min B."/>
            <person name="Kim J.-G."/>
            <person name="Kim S."/>
            <person name="Oh Y.-L."/>
            <person name="Kong W.-S."/>
            <person name="Park H."/>
            <person name="Jeong J."/>
            <person name="Song E.-S."/>
        </authorList>
    </citation>
    <scope>NUCLEOTIDE SEQUENCE [LARGE SCALE GENOMIC DNA]</scope>
    <source>
        <strain evidence="1">51987-8</strain>
    </source>
</reference>
<gene>
    <name evidence="1" type="ORF">Hypma_010625</name>
</gene>
<dbReference type="InParanoid" id="A0A369JJA3"/>
<organism evidence="1 2">
    <name type="scientific">Hypsizygus marmoreus</name>
    <name type="common">White beech mushroom</name>
    <name type="synonym">Agaricus marmoreus</name>
    <dbReference type="NCBI Taxonomy" id="39966"/>
    <lineage>
        <taxon>Eukaryota</taxon>
        <taxon>Fungi</taxon>
        <taxon>Dikarya</taxon>
        <taxon>Basidiomycota</taxon>
        <taxon>Agaricomycotina</taxon>
        <taxon>Agaricomycetes</taxon>
        <taxon>Agaricomycetidae</taxon>
        <taxon>Agaricales</taxon>
        <taxon>Tricholomatineae</taxon>
        <taxon>Lyophyllaceae</taxon>
        <taxon>Hypsizygus</taxon>
    </lineage>
</organism>